<proteinExistence type="predicted"/>
<dbReference type="Proteomes" id="UP000036681">
    <property type="component" value="Unplaced"/>
</dbReference>
<dbReference type="InterPro" id="IPR048960">
    <property type="entry name" value="POLQ-like_helical"/>
</dbReference>
<dbReference type="GO" id="GO:0003887">
    <property type="term" value="F:DNA-directed DNA polymerase activity"/>
    <property type="evidence" value="ECO:0007669"/>
    <property type="project" value="InterPro"/>
</dbReference>
<evidence type="ECO:0000313" key="2">
    <source>
        <dbReference type="Proteomes" id="UP000036681"/>
    </source>
</evidence>
<dbReference type="PANTHER" id="PTHR10133:SF62">
    <property type="entry name" value="DNA POLYMERASE THETA"/>
    <property type="match status" value="1"/>
</dbReference>
<dbReference type="InterPro" id="IPR002298">
    <property type="entry name" value="DNA_polymerase_A"/>
</dbReference>
<accession>A0A0M3IB43</accession>
<dbReference type="WBParaSite" id="ALUE_0001487201-mRNA-1">
    <property type="protein sequence ID" value="ALUE_0001487201-mRNA-1"/>
    <property type="gene ID" value="ALUE_0001487201"/>
</dbReference>
<protein>
    <recommendedName>
        <fullName evidence="1">POLQ-like helical domain-containing protein</fullName>
    </recommendedName>
</protein>
<dbReference type="GO" id="GO:0006261">
    <property type="term" value="P:DNA-templated DNA replication"/>
    <property type="evidence" value="ECO:0007669"/>
    <property type="project" value="InterPro"/>
</dbReference>
<organism evidence="2 3">
    <name type="scientific">Ascaris lumbricoides</name>
    <name type="common">Giant roundworm</name>
    <dbReference type="NCBI Taxonomy" id="6252"/>
    <lineage>
        <taxon>Eukaryota</taxon>
        <taxon>Metazoa</taxon>
        <taxon>Ecdysozoa</taxon>
        <taxon>Nematoda</taxon>
        <taxon>Chromadorea</taxon>
        <taxon>Rhabditida</taxon>
        <taxon>Spirurina</taxon>
        <taxon>Ascaridomorpha</taxon>
        <taxon>Ascaridoidea</taxon>
        <taxon>Ascarididae</taxon>
        <taxon>Ascaris</taxon>
    </lineage>
</organism>
<sequence>MGQSNRAETAKPIGTTRNIKWLNCDAPHERSFRESILVCRREQLEFVKRVLQRAPYPLSRSSLKRRRLKLIVEVTPLNNVAVWTGYLDWSHYYTIWSKLPFKLQRVGQMVGISEKFLLQRMQGIATANNADIQIHLRFMSALALFELINERPLHIVAHRFRINRGALQSLQQQSATYACMVVAFCERLGWVYLRSILEGFSERLAFGVRRELTELVKLEGIDGRRARAFHTAHITTIAALATTSVEQIAKILRSAVPFTIRLVICYLMEHPFR</sequence>
<evidence type="ECO:0000259" key="1">
    <source>
        <dbReference type="Pfam" id="PF21099"/>
    </source>
</evidence>
<reference evidence="3" key="1">
    <citation type="submission" date="2017-02" db="UniProtKB">
        <authorList>
            <consortium name="WormBaseParasite"/>
        </authorList>
    </citation>
    <scope>IDENTIFICATION</scope>
</reference>
<dbReference type="Gene3D" id="1.10.3380.20">
    <property type="match status" value="1"/>
</dbReference>
<dbReference type="Pfam" id="PF21099">
    <property type="entry name" value="POLQ_helical"/>
    <property type="match status" value="1"/>
</dbReference>
<keyword evidence="2" id="KW-1185">Reference proteome</keyword>
<dbReference type="SUPFAM" id="SSF158702">
    <property type="entry name" value="Sec63 N-terminal domain-like"/>
    <property type="match status" value="1"/>
</dbReference>
<dbReference type="PANTHER" id="PTHR10133">
    <property type="entry name" value="DNA POLYMERASE I"/>
    <property type="match status" value="1"/>
</dbReference>
<name>A0A0M3IB43_ASCLU</name>
<evidence type="ECO:0000313" key="3">
    <source>
        <dbReference type="WBParaSite" id="ALUE_0001487201-mRNA-1"/>
    </source>
</evidence>
<dbReference type="GO" id="GO:0097681">
    <property type="term" value="P:double-strand break repair via alternative nonhomologous end joining"/>
    <property type="evidence" value="ECO:0007669"/>
    <property type="project" value="TreeGrafter"/>
</dbReference>
<feature type="domain" description="POLQ-like helical" evidence="1">
    <location>
        <begin position="68"/>
        <end position="204"/>
    </location>
</feature>
<dbReference type="AlphaFoldDB" id="A0A0M3IB43"/>